<protein>
    <recommendedName>
        <fullName evidence="2">DNA (cytosine-5-)-methyltransferase</fullName>
        <ecNumber evidence="2">2.1.1.37</ecNumber>
    </recommendedName>
</protein>
<evidence type="ECO:0000256" key="4">
    <source>
        <dbReference type="ARBA" id="ARBA00022679"/>
    </source>
</evidence>
<comment type="caution">
    <text evidence="13">The sequence shown here is derived from an EMBL/GenBank/DDBJ whole genome shotgun (WGS) entry which is preliminary data.</text>
</comment>
<evidence type="ECO:0000256" key="1">
    <source>
        <dbReference type="ARBA" id="ARBA00004123"/>
    </source>
</evidence>
<evidence type="ECO:0000259" key="12">
    <source>
        <dbReference type="PROSITE" id="PS51680"/>
    </source>
</evidence>
<feature type="compositionally biased region" description="Acidic residues" evidence="10">
    <location>
        <begin position="114"/>
        <end position="128"/>
    </location>
</feature>
<dbReference type="PANTHER" id="PTHR23068:SF25">
    <property type="entry name" value="DNA (CYTOSINE-5)-METHYLTRANSFERASE DRM2"/>
    <property type="match status" value="1"/>
</dbReference>
<dbReference type="Pfam" id="PF00145">
    <property type="entry name" value="DNA_methylase"/>
    <property type="match status" value="1"/>
</dbReference>
<evidence type="ECO:0000256" key="8">
    <source>
        <dbReference type="ARBA" id="ARBA00023242"/>
    </source>
</evidence>
<dbReference type="PROSITE" id="PS00094">
    <property type="entry name" value="C5_MTASE_1"/>
    <property type="match status" value="1"/>
</dbReference>
<keyword evidence="4 9" id="KW-0808">Transferase</keyword>
<organism evidence="13 14">
    <name type="scientific">Stylosanthes scabra</name>
    <dbReference type="NCBI Taxonomy" id="79078"/>
    <lineage>
        <taxon>Eukaryota</taxon>
        <taxon>Viridiplantae</taxon>
        <taxon>Streptophyta</taxon>
        <taxon>Embryophyta</taxon>
        <taxon>Tracheophyta</taxon>
        <taxon>Spermatophyta</taxon>
        <taxon>Magnoliopsida</taxon>
        <taxon>eudicotyledons</taxon>
        <taxon>Gunneridae</taxon>
        <taxon>Pentapetalae</taxon>
        <taxon>rosids</taxon>
        <taxon>fabids</taxon>
        <taxon>Fabales</taxon>
        <taxon>Fabaceae</taxon>
        <taxon>Papilionoideae</taxon>
        <taxon>50 kb inversion clade</taxon>
        <taxon>dalbergioids sensu lato</taxon>
        <taxon>Dalbergieae</taxon>
        <taxon>Pterocarpus clade</taxon>
        <taxon>Stylosanthes</taxon>
    </lineage>
</organism>
<keyword evidence="6" id="KW-0677">Repeat</keyword>
<dbReference type="InterPro" id="IPR015940">
    <property type="entry name" value="UBA"/>
</dbReference>
<evidence type="ECO:0000256" key="9">
    <source>
        <dbReference type="PROSITE-ProRule" id="PRU01016"/>
    </source>
</evidence>
<dbReference type="EMBL" id="JASCZI010000013">
    <property type="protein sequence ID" value="MED6106669.1"/>
    <property type="molecule type" value="Genomic_DNA"/>
</dbReference>
<dbReference type="Gene3D" id="3.40.50.150">
    <property type="entry name" value="Vaccinia Virus protein VP39"/>
    <property type="match status" value="1"/>
</dbReference>
<comment type="subcellular location">
    <subcellularLocation>
        <location evidence="1">Nucleus</location>
    </subcellularLocation>
</comment>
<evidence type="ECO:0000313" key="14">
    <source>
        <dbReference type="Proteomes" id="UP001341840"/>
    </source>
</evidence>
<keyword evidence="14" id="KW-1185">Reference proteome</keyword>
<feature type="domain" description="UBA" evidence="11">
    <location>
        <begin position="44"/>
        <end position="86"/>
    </location>
</feature>
<dbReference type="InterPro" id="IPR050390">
    <property type="entry name" value="C5-Methyltransferase"/>
</dbReference>
<gene>
    <name evidence="13" type="ORF">PIB30_006293</name>
</gene>
<keyword evidence="3 9" id="KW-0489">Methyltransferase</keyword>
<keyword evidence="8" id="KW-0539">Nucleus</keyword>
<dbReference type="PROSITE" id="PS51680">
    <property type="entry name" value="SAM_MT_DRM"/>
    <property type="match status" value="1"/>
</dbReference>
<feature type="region of interest" description="Disordered" evidence="10">
    <location>
        <begin position="91"/>
        <end position="132"/>
    </location>
</feature>
<evidence type="ECO:0000256" key="6">
    <source>
        <dbReference type="ARBA" id="ARBA00022737"/>
    </source>
</evidence>
<feature type="compositionally biased region" description="Basic and acidic residues" evidence="10">
    <location>
        <begin position="97"/>
        <end position="106"/>
    </location>
</feature>
<feature type="region of interest" description="Disordered" evidence="10">
    <location>
        <begin position="1"/>
        <end position="20"/>
    </location>
</feature>
<dbReference type="PROSITE" id="PS51679">
    <property type="entry name" value="SAM_MT_C5"/>
    <property type="match status" value="1"/>
</dbReference>
<feature type="active site" evidence="9">
    <location>
        <position position="540"/>
    </location>
</feature>
<dbReference type="Proteomes" id="UP001341840">
    <property type="component" value="Unassembled WGS sequence"/>
</dbReference>
<dbReference type="PANTHER" id="PTHR23068">
    <property type="entry name" value="DNA CYTOSINE-5- -METHYLTRANSFERASE 3-RELATED"/>
    <property type="match status" value="1"/>
</dbReference>
<reference evidence="13 14" key="1">
    <citation type="journal article" date="2023" name="Plants (Basel)">
        <title>Bridging the Gap: Combining Genomics and Transcriptomics Approaches to Understand Stylosanthes scabra, an Orphan Legume from the Brazilian Caatinga.</title>
        <authorList>
            <person name="Ferreira-Neto J.R.C."/>
            <person name="da Silva M.D."/>
            <person name="Binneck E."/>
            <person name="de Melo N.F."/>
            <person name="da Silva R.H."/>
            <person name="de Melo A.L.T.M."/>
            <person name="Pandolfi V."/>
            <person name="Bustamante F.O."/>
            <person name="Brasileiro-Vidal A.C."/>
            <person name="Benko-Iseppon A.M."/>
        </authorList>
    </citation>
    <scope>NUCLEOTIDE SEQUENCE [LARGE SCALE GENOMIC DNA]</scope>
    <source>
        <tissue evidence="13">Leaves</tissue>
    </source>
</reference>
<evidence type="ECO:0000313" key="13">
    <source>
        <dbReference type="EMBL" id="MED6106669.1"/>
    </source>
</evidence>
<dbReference type="PROSITE" id="PS50030">
    <property type="entry name" value="UBA"/>
    <property type="match status" value="1"/>
</dbReference>
<keyword evidence="7" id="KW-0238">DNA-binding</keyword>
<feature type="domain" description="SAM-dependent MTase DRM-type" evidence="12">
    <location>
        <begin position="249"/>
        <end position="577"/>
    </location>
</feature>
<dbReference type="EC" id="2.1.1.37" evidence="2"/>
<evidence type="ECO:0000256" key="7">
    <source>
        <dbReference type="ARBA" id="ARBA00023125"/>
    </source>
</evidence>
<name>A0ABU6Q5F0_9FABA</name>
<proteinExistence type="inferred from homology"/>
<dbReference type="Gene3D" id="1.10.8.10">
    <property type="entry name" value="DNA helicase RuvA subunit, C-terminal domain"/>
    <property type="match status" value="1"/>
</dbReference>
<evidence type="ECO:0000256" key="10">
    <source>
        <dbReference type="SAM" id="MobiDB-lite"/>
    </source>
</evidence>
<keyword evidence="5 9" id="KW-0949">S-adenosyl-L-methionine</keyword>
<comment type="similarity">
    <text evidence="9">Belongs to the class I-like SAM-binding methyltransferase superfamily. C5-methyltransferase family.</text>
</comment>
<dbReference type="InterPro" id="IPR029063">
    <property type="entry name" value="SAM-dependent_MTases_sf"/>
</dbReference>
<dbReference type="SUPFAM" id="SSF53335">
    <property type="entry name" value="S-adenosyl-L-methionine-dependent methyltransferases"/>
    <property type="match status" value="2"/>
</dbReference>
<sequence length="577" mass="65246">MYSEGSSSRNQHDWDSDDDLEVFGMPQQTNQHTVSMESGSACSTAKNRNLIHHFLGMGFSVQEVIKAIEKHGEDNEENILERLLTLATTIEDPTGEASREQCDSAKKSVSGIDIDNDDAGPETEEDAFTSEKDETSSILVNMGYSFKDALIAVDNCGLGADLGELTDFICAAQLEKEIKSHLKHRPNRKHDASLHMHKRSRDHYYNGKRKSRMYCRASQKKPLEMDMEEIELSIPTNGFSIAKGIYPGVARKLPDKLEGPPYFYYENVALAPIGVWKKISNFLYGIQPEFVDSKFFCASTRKRGYIHNLPTENRSPLLPIQPLIVQEALPNTRKWWPKWDQRRHLNCLLTSIGAATVTEKIRRDLEECGAETPPPDVQDTVLKLCKKWNFVWVGKNKVAPLEPDEYEMLLGFPKDHTRGGGISRTDRYKALGNAFQVDTVAYHLSVLKDLYPNGINVLSLFSGIGGAEVALHRLGIKLNNVVSVEVSEVNRNIIHCWWEQTEQRGNLFEVEDVQRVTSEHIMEWITRFGGFDLVIGGSPCNNLSGSNRVSRDGLEGEHSSLFYEYYRIVNEVMQAQR</sequence>
<evidence type="ECO:0000256" key="2">
    <source>
        <dbReference type="ARBA" id="ARBA00011975"/>
    </source>
</evidence>
<evidence type="ECO:0000256" key="5">
    <source>
        <dbReference type="ARBA" id="ARBA00022691"/>
    </source>
</evidence>
<accession>A0ABU6Q5F0</accession>
<dbReference type="InterPro" id="IPR018117">
    <property type="entry name" value="C5_DNA_meth_AS"/>
</dbReference>
<evidence type="ECO:0000256" key="3">
    <source>
        <dbReference type="ARBA" id="ARBA00022603"/>
    </source>
</evidence>
<evidence type="ECO:0000259" key="11">
    <source>
        <dbReference type="PROSITE" id="PS50030"/>
    </source>
</evidence>
<dbReference type="InterPro" id="IPR030380">
    <property type="entry name" value="SAM_MeTfrase_DRM"/>
</dbReference>
<dbReference type="InterPro" id="IPR001525">
    <property type="entry name" value="C5_MeTfrase"/>
</dbReference>